<reference evidence="6" key="1">
    <citation type="journal article" date="2019" name="Sci. Rep.">
        <title>Draft genome of Tanacetum cinerariifolium, the natural source of mosquito coil.</title>
        <authorList>
            <person name="Yamashiro T."/>
            <person name="Shiraishi A."/>
            <person name="Satake H."/>
            <person name="Nakayama K."/>
        </authorList>
    </citation>
    <scope>NUCLEOTIDE SEQUENCE</scope>
</reference>
<dbReference type="GO" id="GO:0016787">
    <property type="term" value="F:hydrolase activity"/>
    <property type="evidence" value="ECO:0007669"/>
    <property type="project" value="UniProtKB-KW"/>
</dbReference>
<evidence type="ECO:0000256" key="2">
    <source>
        <dbReference type="ARBA" id="ARBA00022801"/>
    </source>
</evidence>
<dbReference type="PANTHER" id="PTHR42648:SF27">
    <property type="entry name" value="RNA-DIRECTED DNA POLYMERASE"/>
    <property type="match status" value="1"/>
</dbReference>
<dbReference type="InterPro" id="IPR025724">
    <property type="entry name" value="GAG-pre-integrase_dom"/>
</dbReference>
<dbReference type="CDD" id="cd09272">
    <property type="entry name" value="RNase_HI_RT_Ty1"/>
    <property type="match status" value="1"/>
</dbReference>
<evidence type="ECO:0008006" key="7">
    <source>
        <dbReference type="Google" id="ProtNLM"/>
    </source>
</evidence>
<keyword evidence="2" id="KW-0378">Hydrolase</keyword>
<dbReference type="GO" id="GO:0003676">
    <property type="term" value="F:nucleic acid binding"/>
    <property type="evidence" value="ECO:0007669"/>
    <property type="project" value="InterPro"/>
</dbReference>
<feature type="region of interest" description="Disordered" evidence="3">
    <location>
        <begin position="280"/>
        <end position="328"/>
    </location>
</feature>
<dbReference type="InterPro" id="IPR012337">
    <property type="entry name" value="RNaseH-like_sf"/>
</dbReference>
<dbReference type="InterPro" id="IPR039537">
    <property type="entry name" value="Retrotran_Ty1/copia-like"/>
</dbReference>
<organism evidence="6">
    <name type="scientific">Tanacetum cinerariifolium</name>
    <name type="common">Dalmatian daisy</name>
    <name type="synonym">Chrysanthemum cinerariifolium</name>
    <dbReference type="NCBI Taxonomy" id="118510"/>
    <lineage>
        <taxon>Eukaryota</taxon>
        <taxon>Viridiplantae</taxon>
        <taxon>Streptophyta</taxon>
        <taxon>Embryophyta</taxon>
        <taxon>Tracheophyta</taxon>
        <taxon>Spermatophyta</taxon>
        <taxon>Magnoliopsida</taxon>
        <taxon>eudicotyledons</taxon>
        <taxon>Gunneridae</taxon>
        <taxon>Pentapetalae</taxon>
        <taxon>asterids</taxon>
        <taxon>campanulids</taxon>
        <taxon>Asterales</taxon>
        <taxon>Asteraceae</taxon>
        <taxon>Asteroideae</taxon>
        <taxon>Anthemideae</taxon>
        <taxon>Anthemidinae</taxon>
        <taxon>Tanacetum</taxon>
    </lineage>
</organism>
<feature type="region of interest" description="Disordered" evidence="3">
    <location>
        <begin position="98"/>
        <end position="140"/>
    </location>
</feature>
<sequence length="971" mass="112264">MKQWEELIRENVFRLGGHRDRLLACLAHMLYCVVAEEQYNLTYFFVKRIECAKATPTANLPYGMFLTRLYRYVMETYPHIDNDTYDIVEQVMRPLALRQTRRPRSDRGKACRSLSSSSSHHQGTSSHQHDDDDDVKTSRASTDMPYLPRWIRHIGCQNNDAIKATLFDVIKQPLPATLAADSEAQVLAQWNTVYDAYNKVACLILGSMTLELHRQFKNSLPYDMIKELKSMFEKQNRVKRNYNMHNMGKTLGELHALLIEYEKSLPKKAATPQVMAIQGGRIQKVNKKSQNAKDNGKVKGKGKDKSYILKPKNPKSSTKEHLRKDGARHHCKEVGNWKRNCPVYLAELIMKKKQVGTASSSVSKNDVLYFNAISSNGIYEIDMINRVPNVNSIYTISNKRSKHNLDSTYTWHCRLAHISKKRIEKLQHDGILKSSDEESFDKCVSCLSDMRQDKVLATSLPLRMIIVLTPPYTSQHNGVSKRRNYTLLNMVQSMMNLTTLPLSFWDYALETARRILNMVPTKKVDKTPYELWYVEFLEKNILSQKISERAKELEEIQNEDTPPYENTSEIPMEVEGFEPPQAEVVPIRRFARTHQVSDRLCLNVEVKEHSLGDLNEPTNYKAAILDPKSDKWVDDMNVEMQSMKDNQVWCLVDLLPNSKGFTQTYGVDYEETFSPVADIRAIRILIAIAVFYDYEIWQMDVKTSFLNGYLDEDIYMVQHEGFIDPNNLRKVCKLQMSIYGLKKVLISWNKRFDKKIKRFGFTQNLDDPCVYQTASGSNVTVLILYFDDIIIMENHISSLQSVKTYLGKCFAMKDLGEATFIIGIKIYLDRSKQLIRLSQSDYMDKILKRYMMDNSKQAENIAALEDLMEAFWIRKFISGFGIIPTINEPTKMFCDNSAALHFTNEPRVQKGVKHYHRRYLYVRECIELGKIKLLKVHTDDNLAGLFTKALSKGKLTQHARSMRLRLASCIM</sequence>
<dbReference type="InterPro" id="IPR043502">
    <property type="entry name" value="DNA/RNA_pol_sf"/>
</dbReference>
<evidence type="ECO:0000259" key="5">
    <source>
        <dbReference type="Pfam" id="PF13976"/>
    </source>
</evidence>
<feature type="domain" description="Reverse transcriptase Ty1/copia-type" evidence="4">
    <location>
        <begin position="658"/>
        <end position="856"/>
    </location>
</feature>
<name>A0A699H5Y8_TANCI</name>
<dbReference type="PANTHER" id="PTHR42648">
    <property type="entry name" value="TRANSPOSASE, PUTATIVE-RELATED"/>
    <property type="match status" value="1"/>
</dbReference>
<dbReference type="GO" id="GO:0046872">
    <property type="term" value="F:metal ion binding"/>
    <property type="evidence" value="ECO:0007669"/>
    <property type="project" value="UniProtKB-KW"/>
</dbReference>
<dbReference type="Pfam" id="PF07727">
    <property type="entry name" value="RVT_2"/>
    <property type="match status" value="1"/>
</dbReference>
<dbReference type="SUPFAM" id="SSF53098">
    <property type="entry name" value="Ribonuclease H-like"/>
    <property type="match status" value="1"/>
</dbReference>
<dbReference type="SUPFAM" id="SSF56672">
    <property type="entry name" value="DNA/RNA polymerases"/>
    <property type="match status" value="1"/>
</dbReference>
<dbReference type="InterPro" id="IPR013103">
    <property type="entry name" value="RVT_2"/>
</dbReference>
<dbReference type="InterPro" id="IPR036397">
    <property type="entry name" value="RNaseH_sf"/>
</dbReference>
<proteinExistence type="predicted"/>
<gene>
    <name evidence="6" type="ORF">Tci_259106</name>
</gene>
<dbReference type="Pfam" id="PF13976">
    <property type="entry name" value="gag_pre-integrs"/>
    <property type="match status" value="1"/>
</dbReference>
<evidence type="ECO:0000313" key="6">
    <source>
        <dbReference type="EMBL" id="GEW87130.1"/>
    </source>
</evidence>
<evidence type="ECO:0000256" key="1">
    <source>
        <dbReference type="ARBA" id="ARBA00022723"/>
    </source>
</evidence>
<evidence type="ECO:0000256" key="3">
    <source>
        <dbReference type="SAM" id="MobiDB-lite"/>
    </source>
</evidence>
<evidence type="ECO:0000259" key="4">
    <source>
        <dbReference type="Pfam" id="PF07727"/>
    </source>
</evidence>
<accession>A0A699H5Y8</accession>
<keyword evidence="1" id="KW-0479">Metal-binding</keyword>
<feature type="compositionally biased region" description="Low complexity" evidence="3">
    <location>
        <begin position="113"/>
        <end position="126"/>
    </location>
</feature>
<dbReference type="AlphaFoldDB" id="A0A699H5Y8"/>
<dbReference type="Gene3D" id="3.30.420.10">
    <property type="entry name" value="Ribonuclease H-like superfamily/Ribonuclease H"/>
    <property type="match status" value="1"/>
</dbReference>
<feature type="compositionally biased region" description="Basic and acidic residues" evidence="3">
    <location>
        <begin position="294"/>
        <end position="307"/>
    </location>
</feature>
<comment type="caution">
    <text evidence="6">The sequence shown here is derived from an EMBL/GenBank/DDBJ whole genome shotgun (WGS) entry which is preliminary data.</text>
</comment>
<dbReference type="EMBL" id="BKCJ010077944">
    <property type="protein sequence ID" value="GEW87130.1"/>
    <property type="molecule type" value="Genomic_DNA"/>
</dbReference>
<protein>
    <recommendedName>
        <fullName evidence="7">Retrotransposon protein, putative, Ty1-copia subclass</fullName>
    </recommendedName>
</protein>
<feature type="domain" description="GAG-pre-integrase" evidence="5">
    <location>
        <begin position="401"/>
        <end position="447"/>
    </location>
</feature>